<keyword evidence="2" id="KW-1185">Reference proteome</keyword>
<dbReference type="AlphaFoldDB" id="A0A2G8JMC9"/>
<gene>
    <name evidence="1" type="ORF">BSL78_26227</name>
</gene>
<protein>
    <submittedName>
        <fullName evidence="1">Uncharacterized protein</fullName>
    </submittedName>
</protein>
<evidence type="ECO:0000313" key="1">
    <source>
        <dbReference type="EMBL" id="PIK36941.1"/>
    </source>
</evidence>
<dbReference type="EMBL" id="MRZV01001591">
    <property type="protein sequence ID" value="PIK36941.1"/>
    <property type="molecule type" value="Genomic_DNA"/>
</dbReference>
<sequence length="85" mass="9928">FAGCTLPLSFSLELLPREMRSWDIKVCWSLLDSEVLLNVQSGQWELKDKESLCQLCSEKVVIEDRYHYFKQCLTIISIQTASYHN</sequence>
<name>A0A2G8JMC9_STIJA</name>
<feature type="non-terminal residue" evidence="1">
    <location>
        <position position="1"/>
    </location>
</feature>
<reference evidence="1 2" key="1">
    <citation type="journal article" date="2017" name="PLoS Biol.">
        <title>The sea cucumber genome provides insights into morphological evolution and visceral regeneration.</title>
        <authorList>
            <person name="Zhang X."/>
            <person name="Sun L."/>
            <person name="Yuan J."/>
            <person name="Sun Y."/>
            <person name="Gao Y."/>
            <person name="Zhang L."/>
            <person name="Li S."/>
            <person name="Dai H."/>
            <person name="Hamel J.F."/>
            <person name="Liu C."/>
            <person name="Yu Y."/>
            <person name="Liu S."/>
            <person name="Lin W."/>
            <person name="Guo K."/>
            <person name="Jin S."/>
            <person name="Xu P."/>
            <person name="Storey K.B."/>
            <person name="Huan P."/>
            <person name="Zhang T."/>
            <person name="Zhou Y."/>
            <person name="Zhang J."/>
            <person name="Lin C."/>
            <person name="Li X."/>
            <person name="Xing L."/>
            <person name="Huo D."/>
            <person name="Sun M."/>
            <person name="Wang L."/>
            <person name="Mercier A."/>
            <person name="Li F."/>
            <person name="Yang H."/>
            <person name="Xiang J."/>
        </authorList>
    </citation>
    <scope>NUCLEOTIDE SEQUENCE [LARGE SCALE GENOMIC DNA]</scope>
    <source>
        <strain evidence="1">Shaxun</strain>
        <tissue evidence="1">Muscle</tissue>
    </source>
</reference>
<organism evidence="1 2">
    <name type="scientific">Stichopus japonicus</name>
    <name type="common">Sea cucumber</name>
    <dbReference type="NCBI Taxonomy" id="307972"/>
    <lineage>
        <taxon>Eukaryota</taxon>
        <taxon>Metazoa</taxon>
        <taxon>Echinodermata</taxon>
        <taxon>Eleutherozoa</taxon>
        <taxon>Echinozoa</taxon>
        <taxon>Holothuroidea</taxon>
        <taxon>Aspidochirotacea</taxon>
        <taxon>Aspidochirotida</taxon>
        <taxon>Stichopodidae</taxon>
        <taxon>Apostichopus</taxon>
    </lineage>
</organism>
<proteinExistence type="predicted"/>
<evidence type="ECO:0000313" key="2">
    <source>
        <dbReference type="Proteomes" id="UP000230750"/>
    </source>
</evidence>
<accession>A0A2G8JMC9</accession>
<comment type="caution">
    <text evidence="1">The sequence shown here is derived from an EMBL/GenBank/DDBJ whole genome shotgun (WGS) entry which is preliminary data.</text>
</comment>
<dbReference type="Proteomes" id="UP000230750">
    <property type="component" value="Unassembled WGS sequence"/>
</dbReference>
<feature type="non-terminal residue" evidence="1">
    <location>
        <position position="85"/>
    </location>
</feature>